<evidence type="ECO:0000313" key="3">
    <source>
        <dbReference type="EMBL" id="KAK8843276.1"/>
    </source>
</evidence>
<evidence type="ECO:0000256" key="1">
    <source>
        <dbReference type="SAM" id="Phobius"/>
    </source>
</evidence>
<organism evidence="3 4">
    <name type="scientific">Tritrichomonas musculus</name>
    <dbReference type="NCBI Taxonomy" id="1915356"/>
    <lineage>
        <taxon>Eukaryota</taxon>
        <taxon>Metamonada</taxon>
        <taxon>Parabasalia</taxon>
        <taxon>Tritrichomonadida</taxon>
        <taxon>Tritrichomonadidae</taxon>
        <taxon>Tritrichomonas</taxon>
    </lineage>
</organism>
<gene>
    <name evidence="2" type="ORF">M9Y10_011812</name>
    <name evidence="3" type="ORF">M9Y10_025131</name>
</gene>
<dbReference type="EMBL" id="JAPFFF010000170">
    <property type="protein sequence ID" value="KAK8835366.1"/>
    <property type="molecule type" value="Genomic_DNA"/>
</dbReference>
<comment type="caution">
    <text evidence="3">The sequence shown here is derived from an EMBL/GenBank/DDBJ whole genome shotgun (WGS) entry which is preliminary data.</text>
</comment>
<reference evidence="3 4" key="1">
    <citation type="submission" date="2024-04" db="EMBL/GenBank/DDBJ databases">
        <title>Tritrichomonas musculus Genome.</title>
        <authorList>
            <person name="Alves-Ferreira E."/>
            <person name="Grigg M."/>
            <person name="Lorenzi H."/>
            <person name="Galac M."/>
        </authorList>
    </citation>
    <scope>NUCLEOTIDE SEQUENCE [LARGE SCALE GENOMIC DNA]</scope>
    <source>
        <strain evidence="3 4">EAF2021</strain>
    </source>
</reference>
<keyword evidence="1" id="KW-0472">Membrane</keyword>
<keyword evidence="1" id="KW-0812">Transmembrane</keyword>
<keyword evidence="4" id="KW-1185">Reference proteome</keyword>
<proteinExistence type="predicted"/>
<dbReference type="Proteomes" id="UP001470230">
    <property type="component" value="Unassembled WGS sequence"/>
</dbReference>
<dbReference type="EMBL" id="JAPFFF010000035">
    <property type="protein sequence ID" value="KAK8843276.1"/>
    <property type="molecule type" value="Genomic_DNA"/>
</dbReference>
<feature type="transmembrane region" description="Helical" evidence="1">
    <location>
        <begin position="247"/>
        <end position="268"/>
    </location>
</feature>
<evidence type="ECO:0000313" key="2">
    <source>
        <dbReference type="EMBL" id="KAK8835366.1"/>
    </source>
</evidence>
<keyword evidence="1" id="KW-1133">Transmembrane helix</keyword>
<name>A0ABR2HAL3_9EUKA</name>
<accession>A0ABR2HAL3</accession>
<protein>
    <submittedName>
        <fullName evidence="3">Uncharacterized protein</fullName>
    </submittedName>
</protein>
<sequence length="322" mass="37464">MNESQNNLFQHTELNKSDKYYDKIGFYNTEFGILSTVTISFSGGRNRIFVFFPKVSYHTSVSIDDNLFYDLRGKIGFSLEGKKHAIIKSSFAEVNFWIIPSTICPKNSIFVYGSRTIEIQMTHSPFCVFSPIFDSNNGYFKVKTGIKNHKGFHYSNIYTTNFTYPQFTNFGNINKTHKVKTSHIAEFYVDMSSSKRYDLYYERKVSYFSFKAHSYEDCYVNHVFYCNATTCESRLWSYYPYCSNFDILLLIRIFLLVLTSICAMAFIFKMCLNKKESKDTLNTIPLKSDNTYEKVDDSSYTQLQGTTDSNAQSQHSEKINQC</sequence>
<evidence type="ECO:0000313" key="4">
    <source>
        <dbReference type="Proteomes" id="UP001470230"/>
    </source>
</evidence>